<evidence type="ECO:0000313" key="2">
    <source>
        <dbReference type="EMBL" id="TDA21798.1"/>
    </source>
</evidence>
<evidence type="ECO:0000313" key="3">
    <source>
        <dbReference type="Proteomes" id="UP000295710"/>
    </source>
</evidence>
<dbReference type="RefSeq" id="WP_132277126.1">
    <property type="nucleotide sequence ID" value="NZ_SMMX01000006.1"/>
</dbReference>
<protein>
    <submittedName>
        <fullName evidence="2">XRE family transcriptional regulator</fullName>
    </submittedName>
</protein>
<dbReference type="InterPro" id="IPR001387">
    <property type="entry name" value="Cro/C1-type_HTH"/>
</dbReference>
<dbReference type="InterPro" id="IPR003491">
    <property type="entry name" value="REP-like_C"/>
</dbReference>
<dbReference type="EMBL" id="SMMX01000006">
    <property type="protein sequence ID" value="TDA21798.1"/>
    <property type="molecule type" value="Genomic_DNA"/>
</dbReference>
<dbReference type="CDD" id="cd00093">
    <property type="entry name" value="HTH_XRE"/>
    <property type="match status" value="1"/>
</dbReference>
<dbReference type="PROSITE" id="PS50943">
    <property type="entry name" value="HTH_CROC1"/>
    <property type="match status" value="1"/>
</dbReference>
<dbReference type="Pfam" id="PF13560">
    <property type="entry name" value="HTH_31"/>
    <property type="match status" value="1"/>
</dbReference>
<proteinExistence type="predicted"/>
<name>A0A4R4FEJ0_9FIRM</name>
<reference evidence="2 3" key="1">
    <citation type="journal article" date="2016" name="Nat. Microbiol.">
        <title>The Mouse Intestinal Bacterial Collection (miBC) provides host-specific insight into cultured diversity and functional potential of the gut microbiota.</title>
        <authorList>
            <person name="Lagkouvardos I."/>
            <person name="Pukall R."/>
            <person name="Abt B."/>
            <person name="Foesel B.U."/>
            <person name="Meier-Kolthoff J.P."/>
            <person name="Kumar N."/>
            <person name="Bresciani A."/>
            <person name="Martinez I."/>
            <person name="Just S."/>
            <person name="Ziegler C."/>
            <person name="Brugiroux S."/>
            <person name="Garzetti D."/>
            <person name="Wenning M."/>
            <person name="Bui T.P."/>
            <person name="Wang J."/>
            <person name="Hugenholtz F."/>
            <person name="Plugge C.M."/>
            <person name="Peterson D.A."/>
            <person name="Hornef M.W."/>
            <person name="Baines J.F."/>
            <person name="Smidt H."/>
            <person name="Walter J."/>
            <person name="Kristiansen K."/>
            <person name="Nielsen H.B."/>
            <person name="Haller D."/>
            <person name="Overmann J."/>
            <person name="Stecher B."/>
            <person name="Clavel T."/>
        </authorList>
    </citation>
    <scope>NUCLEOTIDE SEQUENCE [LARGE SCALE GENOMIC DNA]</scope>
    <source>
        <strain evidence="2 3">DSM 28560</strain>
    </source>
</reference>
<dbReference type="InterPro" id="IPR040819">
    <property type="entry name" value="Rol_Rep_N"/>
</dbReference>
<dbReference type="InterPro" id="IPR010982">
    <property type="entry name" value="Lambda_DNA-bd_dom_sf"/>
</dbReference>
<dbReference type="Pfam" id="PF02486">
    <property type="entry name" value="Rep_trans"/>
    <property type="match status" value="1"/>
</dbReference>
<dbReference type="GO" id="GO:0003677">
    <property type="term" value="F:DNA binding"/>
    <property type="evidence" value="ECO:0007669"/>
    <property type="project" value="InterPro"/>
</dbReference>
<feature type="domain" description="HTH cro/C1-type" evidence="1">
    <location>
        <begin position="10"/>
        <end position="49"/>
    </location>
</feature>
<dbReference type="Pfam" id="PF18106">
    <property type="entry name" value="Rol_Rep_N"/>
    <property type="match status" value="1"/>
</dbReference>
<organism evidence="2 3">
    <name type="scientific">Extibacter muris</name>
    <dbReference type="NCBI Taxonomy" id="1796622"/>
    <lineage>
        <taxon>Bacteria</taxon>
        <taxon>Bacillati</taxon>
        <taxon>Bacillota</taxon>
        <taxon>Clostridia</taxon>
        <taxon>Lachnospirales</taxon>
        <taxon>Lachnospiraceae</taxon>
        <taxon>Extibacter</taxon>
    </lineage>
</organism>
<accession>A0A4R4FEJ0</accession>
<dbReference type="SUPFAM" id="SSF47413">
    <property type="entry name" value="lambda repressor-like DNA-binding domains"/>
    <property type="match status" value="1"/>
</dbReference>
<dbReference type="AlphaFoldDB" id="A0A4R4FEJ0"/>
<comment type="caution">
    <text evidence="2">The sequence shown here is derived from an EMBL/GenBank/DDBJ whole genome shotgun (WGS) entry which is preliminary data.</text>
</comment>
<dbReference type="SMART" id="SM00530">
    <property type="entry name" value="HTH_XRE"/>
    <property type="match status" value="1"/>
</dbReference>
<gene>
    <name evidence="2" type="ORF">E1963_08500</name>
</gene>
<evidence type="ECO:0000259" key="1">
    <source>
        <dbReference type="PROSITE" id="PS50943"/>
    </source>
</evidence>
<keyword evidence="3" id="KW-1185">Reference proteome</keyword>
<dbReference type="Proteomes" id="UP000295710">
    <property type="component" value="Unassembled WGS sequence"/>
</dbReference>
<sequence length="380" mass="44072">MNNLEFALEMKNKRLASGLSQGELAGLTHVSRYSINRFENGKANASRETQNIILRSLNYCICEKPFTLWIDYLAVRFPTTDGLAIIRKLLGIKARYFIHYDYGYYGYKEHYAYGEIKVMVSDDEHMGVFVELKGTGSRNMEYVLQAQHRDWYMFLNHCLDLGGIIKRIDLAVNDMCGLLDIPVLSEKYHRGNTECRSKSFESVHSGRLGGKNRQSANTLYIGSKSSTKYFCLYEKDKEQQAKGKKTDIKNRFEIRLRSTKAVQAVEELLLTQNPRELVFYLITDFVDFPDYSLWEIFISHDSLPLEMNPVPVNLERTLSWLERQVMPSLVMLEEIDRLTGTSYMKEIDENSKLSEKQEMTVLQMCMDISEVIESEGVFYE</sequence>
<dbReference type="Gene3D" id="1.10.260.40">
    <property type="entry name" value="lambda repressor-like DNA-binding domains"/>
    <property type="match status" value="1"/>
</dbReference>